<evidence type="ECO:0000313" key="1">
    <source>
        <dbReference type="EMBL" id="TNV74320.1"/>
    </source>
</evidence>
<accession>A0A8J8NHC6</accession>
<sequence>MISLSNSFYSYANVQHTLKSVVLPNPLFPPSLASSISLNILQTFAIILASPTLSTCALSTSSESFCMSFQKLETAVAKYSTSSQKCSVNSLIVMKYSGSNFSREEYWPFFLERGLSTVLPFFMQLMPQFEALLCDKLSSSSSVAPLPLLEVAMYSISMMVCNSLTWMLTRSIHPVFQDELLPDPIASKFLNRVSVMYLFLQHYRVKQAYQKKRILD</sequence>
<reference evidence="1" key="1">
    <citation type="submission" date="2019-06" db="EMBL/GenBank/DDBJ databases">
        <authorList>
            <person name="Zheng W."/>
        </authorList>
    </citation>
    <scope>NUCLEOTIDE SEQUENCE</scope>
    <source>
        <strain evidence="1">QDHG01</strain>
    </source>
</reference>
<proteinExistence type="predicted"/>
<name>A0A8J8NHC6_HALGN</name>
<dbReference type="Proteomes" id="UP000785679">
    <property type="component" value="Unassembled WGS sequence"/>
</dbReference>
<protein>
    <submittedName>
        <fullName evidence="1">Uncharacterized protein</fullName>
    </submittedName>
</protein>
<keyword evidence="2" id="KW-1185">Reference proteome</keyword>
<comment type="caution">
    <text evidence="1">The sequence shown here is derived from an EMBL/GenBank/DDBJ whole genome shotgun (WGS) entry which is preliminary data.</text>
</comment>
<dbReference type="EMBL" id="RRYP01017138">
    <property type="protein sequence ID" value="TNV74320.1"/>
    <property type="molecule type" value="Genomic_DNA"/>
</dbReference>
<evidence type="ECO:0000313" key="2">
    <source>
        <dbReference type="Proteomes" id="UP000785679"/>
    </source>
</evidence>
<gene>
    <name evidence="1" type="ORF">FGO68_gene11785</name>
</gene>
<organism evidence="1 2">
    <name type="scientific">Halteria grandinella</name>
    <dbReference type="NCBI Taxonomy" id="5974"/>
    <lineage>
        <taxon>Eukaryota</taxon>
        <taxon>Sar</taxon>
        <taxon>Alveolata</taxon>
        <taxon>Ciliophora</taxon>
        <taxon>Intramacronucleata</taxon>
        <taxon>Spirotrichea</taxon>
        <taxon>Stichotrichia</taxon>
        <taxon>Sporadotrichida</taxon>
        <taxon>Halteriidae</taxon>
        <taxon>Halteria</taxon>
    </lineage>
</organism>
<dbReference type="AlphaFoldDB" id="A0A8J8NHC6"/>